<evidence type="ECO:0000259" key="3">
    <source>
        <dbReference type="PROSITE" id="PS50943"/>
    </source>
</evidence>
<dbReference type="Pfam" id="PF13443">
    <property type="entry name" value="HTH_26"/>
    <property type="match status" value="1"/>
</dbReference>
<evidence type="ECO:0000313" key="5">
    <source>
        <dbReference type="Proteomes" id="UP000198373"/>
    </source>
</evidence>
<sequence length="498" mass="54095">MAQWNNPSSAQPGGEQEQPRNRLDAAIGADMQARNVTLAGLAREVGVSPATLRNWRQGGGWDFHALKRIAILLGRAPEEYYVLAGLMDSVSDVKLLDSRERVALLERDIEELSELVAEARIGLPEKQFRDSPGAELIARLVSAVRDEPADNGKPLARRAQVIQLFRGVERPLLHSDLVVVPGQDDMSGVEDEARRLEIREKNKARLLAMKIDPGTTLQGTTFGAALDFAGAFIEDGTDFLEDLTEEFGLAPHDLLIIVPRLLAGKTPAAGERSSAAGPIVVTSLAWGGAADVAALQAEDSGLGYIGIGRHVRMHRTDSHGDTPYGGFTVDPTKAGAIAYEDLARKKSRLLALNPRTARKNYCIALDEPTAALAALQEHASLPETDKPGGALAMIVMSDIRLKWTAKRRHLGRSDATGELDTQAVDEDFQQLRRLQDDLRAAVEQLGDRPTRVFTLKDRVDYDNVREATVDPDFDSFVEVAAEIGAWIKQTTGNVGPSA</sequence>
<dbReference type="InterPro" id="IPR010982">
    <property type="entry name" value="Lambda_DNA-bd_dom_sf"/>
</dbReference>
<reference evidence="5" key="1">
    <citation type="submission" date="2017-06" db="EMBL/GenBank/DDBJ databases">
        <authorList>
            <person name="Varghese N."/>
            <person name="Submissions S."/>
        </authorList>
    </citation>
    <scope>NUCLEOTIDE SEQUENCE [LARGE SCALE GENOMIC DNA]</scope>
    <source>
        <strain evidence="5">DSM 46839</strain>
    </source>
</reference>
<name>A0A239DGU1_9ACTN</name>
<evidence type="ECO:0000256" key="2">
    <source>
        <dbReference type="SAM" id="MobiDB-lite"/>
    </source>
</evidence>
<feature type="domain" description="HTH cro/C1-type" evidence="3">
    <location>
        <begin position="32"/>
        <end position="80"/>
    </location>
</feature>
<keyword evidence="1" id="KW-0175">Coiled coil</keyword>
<organism evidence="4 5">
    <name type="scientific">Geodermatophilus pulveris</name>
    <dbReference type="NCBI Taxonomy" id="1564159"/>
    <lineage>
        <taxon>Bacteria</taxon>
        <taxon>Bacillati</taxon>
        <taxon>Actinomycetota</taxon>
        <taxon>Actinomycetes</taxon>
        <taxon>Geodermatophilales</taxon>
        <taxon>Geodermatophilaceae</taxon>
        <taxon>Geodermatophilus</taxon>
    </lineage>
</organism>
<keyword evidence="5" id="KW-1185">Reference proteome</keyword>
<dbReference type="GO" id="GO:0003677">
    <property type="term" value="F:DNA binding"/>
    <property type="evidence" value="ECO:0007669"/>
    <property type="project" value="InterPro"/>
</dbReference>
<dbReference type="EMBL" id="FZOO01000003">
    <property type="protein sequence ID" value="SNS31008.1"/>
    <property type="molecule type" value="Genomic_DNA"/>
</dbReference>
<gene>
    <name evidence="4" type="ORF">SAMN06893096_103159</name>
</gene>
<dbReference type="Gene3D" id="1.10.260.40">
    <property type="entry name" value="lambda repressor-like DNA-binding domains"/>
    <property type="match status" value="1"/>
</dbReference>
<dbReference type="SUPFAM" id="SSF47413">
    <property type="entry name" value="lambda repressor-like DNA-binding domains"/>
    <property type="match status" value="1"/>
</dbReference>
<dbReference type="RefSeq" id="WP_089304971.1">
    <property type="nucleotide sequence ID" value="NZ_FZOO01000003.1"/>
</dbReference>
<dbReference type="Proteomes" id="UP000198373">
    <property type="component" value="Unassembled WGS sequence"/>
</dbReference>
<feature type="region of interest" description="Disordered" evidence="2">
    <location>
        <begin position="1"/>
        <end position="20"/>
    </location>
</feature>
<proteinExistence type="predicted"/>
<feature type="compositionally biased region" description="Polar residues" evidence="2">
    <location>
        <begin position="1"/>
        <end position="11"/>
    </location>
</feature>
<dbReference type="CDD" id="cd00093">
    <property type="entry name" value="HTH_XRE"/>
    <property type="match status" value="1"/>
</dbReference>
<evidence type="ECO:0000256" key="1">
    <source>
        <dbReference type="SAM" id="Coils"/>
    </source>
</evidence>
<dbReference type="InterPro" id="IPR001387">
    <property type="entry name" value="Cro/C1-type_HTH"/>
</dbReference>
<dbReference type="PROSITE" id="PS50943">
    <property type="entry name" value="HTH_CROC1"/>
    <property type="match status" value="1"/>
</dbReference>
<dbReference type="OrthoDB" id="3826383at2"/>
<feature type="coiled-coil region" evidence="1">
    <location>
        <begin position="95"/>
        <end position="122"/>
    </location>
</feature>
<accession>A0A239DGU1</accession>
<protein>
    <recommendedName>
        <fullName evidence="3">HTH cro/C1-type domain-containing protein</fullName>
    </recommendedName>
</protein>
<dbReference type="AlphaFoldDB" id="A0A239DGU1"/>
<evidence type="ECO:0000313" key="4">
    <source>
        <dbReference type="EMBL" id="SNS31008.1"/>
    </source>
</evidence>